<dbReference type="EMBL" id="GEDG01023597">
    <property type="protein sequence ID" value="JAP16617.1"/>
    <property type="molecule type" value="Transcribed_RNA"/>
</dbReference>
<organism evidence="2">
    <name type="scientific">Solanum chacoense</name>
    <name type="common">Chaco potato</name>
    <dbReference type="NCBI Taxonomy" id="4108"/>
    <lineage>
        <taxon>Eukaryota</taxon>
        <taxon>Viridiplantae</taxon>
        <taxon>Streptophyta</taxon>
        <taxon>Embryophyta</taxon>
        <taxon>Tracheophyta</taxon>
        <taxon>Spermatophyta</taxon>
        <taxon>Magnoliopsida</taxon>
        <taxon>eudicotyledons</taxon>
        <taxon>Gunneridae</taxon>
        <taxon>Pentapetalae</taxon>
        <taxon>asterids</taxon>
        <taxon>lamiids</taxon>
        <taxon>Solanales</taxon>
        <taxon>Solanaceae</taxon>
        <taxon>Solanoideae</taxon>
        <taxon>Solaneae</taxon>
        <taxon>Solanum</taxon>
    </lineage>
</organism>
<reference evidence="2" key="1">
    <citation type="submission" date="2015-12" db="EMBL/GenBank/DDBJ databases">
        <title>Gene expression during late stages of embryo sac development: a critical building block for successful pollen-pistil interactions.</title>
        <authorList>
            <person name="Liu Y."/>
            <person name="Joly V."/>
            <person name="Sabar M."/>
            <person name="Matton D.P."/>
        </authorList>
    </citation>
    <scope>NUCLEOTIDE SEQUENCE</scope>
</reference>
<protein>
    <submittedName>
        <fullName evidence="2">Putative ovule protein</fullName>
    </submittedName>
</protein>
<evidence type="ECO:0000256" key="1">
    <source>
        <dbReference type="SAM" id="MobiDB-lite"/>
    </source>
</evidence>
<dbReference type="PANTHER" id="PTHR34222">
    <property type="entry name" value="GAG_PRE-INTEGRS DOMAIN-CONTAINING PROTEIN"/>
    <property type="match status" value="1"/>
</dbReference>
<sequence>MRRAGMVCEHCGYKGHTKDTCYRIIGFPADFKSKRKAHHEGSTPYANNSTMETGNNSGSSTSHGEFFTREQCDQLLSMLPLAPTGNCRTDAAGPFKWEGDWDW</sequence>
<dbReference type="AlphaFoldDB" id="A0A0V0H9N9"/>
<name>A0A0V0H9N9_SOLCH</name>
<feature type="region of interest" description="Disordered" evidence="1">
    <location>
        <begin position="37"/>
        <end position="64"/>
    </location>
</feature>
<accession>A0A0V0H9N9</accession>
<proteinExistence type="predicted"/>
<dbReference type="PANTHER" id="PTHR34222:SF77">
    <property type="entry name" value="CCHC-TYPE DOMAIN-CONTAINING PROTEIN"/>
    <property type="match status" value="1"/>
</dbReference>
<evidence type="ECO:0000313" key="2">
    <source>
        <dbReference type="EMBL" id="JAP16617.1"/>
    </source>
</evidence>
<feature type="compositionally biased region" description="Low complexity" evidence="1">
    <location>
        <begin position="47"/>
        <end position="64"/>
    </location>
</feature>